<gene>
    <name evidence="6" type="ORF">NV381_23945</name>
</gene>
<dbReference type="PROSITE" id="PS51006">
    <property type="entry name" value="PABS_2"/>
    <property type="match status" value="1"/>
</dbReference>
<protein>
    <submittedName>
        <fullName evidence="6">Fused MFS/spermidine synthase</fullName>
    </submittedName>
</protein>
<keyword evidence="7" id="KW-1185">Reference proteome</keyword>
<reference evidence="6 7" key="1">
    <citation type="submission" date="2022-08" db="EMBL/GenBank/DDBJ databases">
        <title>Paenibacillus endoradicis sp. nov., Paenibacillus radicibacter sp. nov and Paenibacillus pararadicis sp. nov., three cold-adapted plant growth-promoting bacteria isolated from root of Larix gmelinii in Great Khingan.</title>
        <authorList>
            <person name="Xue H."/>
        </authorList>
    </citation>
    <scope>NUCLEOTIDE SEQUENCE [LARGE SCALE GENOMIC DNA]</scope>
    <source>
        <strain evidence="6 7">N5-1-1-5</strain>
    </source>
</reference>
<evidence type="ECO:0000259" key="5">
    <source>
        <dbReference type="PROSITE" id="PS51006"/>
    </source>
</evidence>
<organism evidence="6 7">
    <name type="scientific">Paenibacillus radicis</name>
    <name type="common">ex Xue et al. 2023</name>
    <dbReference type="NCBI Taxonomy" id="2972489"/>
    <lineage>
        <taxon>Bacteria</taxon>
        <taxon>Bacillati</taxon>
        <taxon>Bacillota</taxon>
        <taxon>Bacilli</taxon>
        <taxon>Bacillales</taxon>
        <taxon>Paenibacillaceae</taxon>
        <taxon>Paenibacillus</taxon>
    </lineage>
</organism>
<name>A0ABT1YM48_9BACL</name>
<proteinExistence type="inferred from homology"/>
<evidence type="ECO:0000256" key="2">
    <source>
        <dbReference type="ARBA" id="ARBA00022679"/>
    </source>
</evidence>
<dbReference type="Gene3D" id="3.40.50.150">
    <property type="entry name" value="Vaccinia Virus protein VP39"/>
    <property type="match status" value="1"/>
</dbReference>
<dbReference type="Proteomes" id="UP001300012">
    <property type="component" value="Unassembled WGS sequence"/>
</dbReference>
<dbReference type="SUPFAM" id="SSF53335">
    <property type="entry name" value="S-adenosyl-L-methionine-dependent methyltransferases"/>
    <property type="match status" value="1"/>
</dbReference>
<dbReference type="Pfam" id="PF01564">
    <property type="entry name" value="Spermine_synth"/>
    <property type="match status" value="1"/>
</dbReference>
<dbReference type="InterPro" id="IPR030374">
    <property type="entry name" value="PABS"/>
</dbReference>
<evidence type="ECO:0000256" key="3">
    <source>
        <dbReference type="ARBA" id="ARBA00023115"/>
    </source>
</evidence>
<keyword evidence="3 4" id="KW-0620">Polyamine biosynthesis</keyword>
<evidence type="ECO:0000256" key="1">
    <source>
        <dbReference type="ARBA" id="ARBA00007867"/>
    </source>
</evidence>
<feature type="active site" description="Proton acceptor" evidence="4">
    <location>
        <position position="151"/>
    </location>
</feature>
<evidence type="ECO:0000313" key="7">
    <source>
        <dbReference type="Proteomes" id="UP001300012"/>
    </source>
</evidence>
<comment type="caution">
    <text evidence="6">The sequence shown here is derived from an EMBL/GenBank/DDBJ whole genome shotgun (WGS) entry which is preliminary data.</text>
</comment>
<comment type="similarity">
    <text evidence="1">Belongs to the spermidine/spermine synthase family.</text>
</comment>
<sequence length="262" mass="30041">MKFTLIHKEIYHLHLLAKESSLFNEIAVYETNQLYGEMGKYRFLQFSDDAMQGAVDLKDLSRIVLEYPRAIIHLMEFNDPSFENVFVIGHGIGTIASHYPDKRFTVVEIDQKVVELSRLFFNYRKDNVVIGDGRSILMNEEPNKFDYIILDAFTKKGTPLHLTTKEFFEMTMEKLDSRGAIIINLMGKSKNDKLIDAIYTTLRETYAYSKAYGLAGTNESDIRNIIVMGSNKTIEFQAKDMAGFIEIELGNGHIIMDLTPHT</sequence>
<dbReference type="EMBL" id="JANQBD010000019">
    <property type="protein sequence ID" value="MCR8634248.1"/>
    <property type="molecule type" value="Genomic_DNA"/>
</dbReference>
<feature type="domain" description="PABS" evidence="5">
    <location>
        <begin position="98"/>
        <end position="230"/>
    </location>
</feature>
<dbReference type="NCBIfam" id="NF037959">
    <property type="entry name" value="MFS_SpdSyn"/>
    <property type="match status" value="1"/>
</dbReference>
<dbReference type="PANTHER" id="PTHR43317:SF1">
    <property type="entry name" value="THERMOSPERMINE SYNTHASE ACAULIS5"/>
    <property type="match status" value="1"/>
</dbReference>
<keyword evidence="2 4" id="KW-0808">Transferase</keyword>
<dbReference type="CDD" id="cd02440">
    <property type="entry name" value="AdoMet_MTases"/>
    <property type="match status" value="1"/>
</dbReference>
<dbReference type="PANTHER" id="PTHR43317">
    <property type="entry name" value="THERMOSPERMINE SYNTHASE ACAULIS5"/>
    <property type="match status" value="1"/>
</dbReference>
<evidence type="ECO:0000313" key="6">
    <source>
        <dbReference type="EMBL" id="MCR8634248.1"/>
    </source>
</evidence>
<evidence type="ECO:0000256" key="4">
    <source>
        <dbReference type="PROSITE-ProRule" id="PRU00354"/>
    </source>
</evidence>
<accession>A0ABT1YM48</accession>
<dbReference type="InterPro" id="IPR029063">
    <property type="entry name" value="SAM-dependent_MTases_sf"/>
</dbReference>